<dbReference type="InterPro" id="IPR037177">
    <property type="entry name" value="DLC_sf"/>
</dbReference>
<feature type="compositionally biased region" description="Low complexity" evidence="1">
    <location>
        <begin position="1"/>
        <end position="18"/>
    </location>
</feature>
<sequence length="127" mass="14333">MPASFSPDSSSKSSSTSSEDPRVKPRHLEIRILYNDYDSNWQKKVVLLAKDAIQTVMEKGVETEEAYYQKVAALLKEMLGATSEEEKTKKWNIIVGNDFNVHAAAVKDTILFFAVGDVKFVIYRTLN</sequence>
<name>A0AAE9E373_CAEBR</name>
<dbReference type="GO" id="GO:0007017">
    <property type="term" value="P:microtubule-based process"/>
    <property type="evidence" value="ECO:0007669"/>
    <property type="project" value="InterPro"/>
</dbReference>
<proteinExistence type="predicted"/>
<accession>A0AAE9E373</accession>
<organism evidence="2 3">
    <name type="scientific">Caenorhabditis briggsae</name>
    <dbReference type="NCBI Taxonomy" id="6238"/>
    <lineage>
        <taxon>Eukaryota</taxon>
        <taxon>Metazoa</taxon>
        <taxon>Ecdysozoa</taxon>
        <taxon>Nematoda</taxon>
        <taxon>Chromadorea</taxon>
        <taxon>Rhabditida</taxon>
        <taxon>Rhabditina</taxon>
        <taxon>Rhabditomorpha</taxon>
        <taxon>Rhabditoidea</taxon>
        <taxon>Rhabditidae</taxon>
        <taxon>Peloderinae</taxon>
        <taxon>Caenorhabditis</taxon>
    </lineage>
</organism>
<evidence type="ECO:0000313" key="3">
    <source>
        <dbReference type="Proteomes" id="UP000829354"/>
    </source>
</evidence>
<evidence type="ECO:0000256" key="1">
    <source>
        <dbReference type="SAM" id="MobiDB-lite"/>
    </source>
</evidence>
<dbReference type="InterPro" id="IPR001372">
    <property type="entry name" value="Dynein_light_chain_typ-1/2"/>
</dbReference>
<dbReference type="Proteomes" id="UP000829354">
    <property type="component" value="Chromosome I"/>
</dbReference>
<dbReference type="Gene3D" id="3.30.740.10">
    <property type="entry name" value="Protein Inhibitor Of Neuronal Nitric Oxide Synthase"/>
    <property type="match status" value="1"/>
</dbReference>
<dbReference type="GO" id="GO:0030286">
    <property type="term" value="C:dynein complex"/>
    <property type="evidence" value="ECO:0007669"/>
    <property type="project" value="InterPro"/>
</dbReference>
<evidence type="ECO:0008006" key="4">
    <source>
        <dbReference type="Google" id="ProtNLM"/>
    </source>
</evidence>
<dbReference type="SMART" id="SM01375">
    <property type="entry name" value="Dynein_light"/>
    <property type="match status" value="1"/>
</dbReference>
<protein>
    <recommendedName>
        <fullName evidence="4">Dynein light chain</fullName>
    </recommendedName>
</protein>
<feature type="region of interest" description="Disordered" evidence="1">
    <location>
        <begin position="1"/>
        <end position="23"/>
    </location>
</feature>
<keyword evidence="3" id="KW-1185">Reference proteome</keyword>
<gene>
    <name evidence="2" type="ORF">L5515_001489</name>
</gene>
<dbReference type="EMBL" id="CP092620">
    <property type="protein sequence ID" value="UMM12992.1"/>
    <property type="molecule type" value="Genomic_DNA"/>
</dbReference>
<reference evidence="2 3" key="1">
    <citation type="submission" date="2022-04" db="EMBL/GenBank/DDBJ databases">
        <title>Chromosome-level reference genomes for two strains of Caenorhabditis briggsae: an improved platform for comparative genomics.</title>
        <authorList>
            <person name="Stevens L."/>
            <person name="Andersen E."/>
        </authorList>
    </citation>
    <scope>NUCLEOTIDE SEQUENCE [LARGE SCALE GENOMIC DNA]</scope>
    <source>
        <strain evidence="2">VX34</strain>
        <tissue evidence="2">Whole-organism</tissue>
    </source>
</reference>
<dbReference type="SUPFAM" id="SSF54648">
    <property type="entry name" value="DLC"/>
    <property type="match status" value="1"/>
</dbReference>
<evidence type="ECO:0000313" key="2">
    <source>
        <dbReference type="EMBL" id="UMM12992.1"/>
    </source>
</evidence>
<dbReference type="AlphaFoldDB" id="A0AAE9E373"/>
<dbReference type="Pfam" id="PF01221">
    <property type="entry name" value="Dynein_light"/>
    <property type="match status" value="1"/>
</dbReference>